<evidence type="ECO:0000313" key="1">
    <source>
        <dbReference type="EMBL" id="GGN16356.1"/>
    </source>
</evidence>
<evidence type="ECO:0000313" key="2">
    <source>
        <dbReference type="Proteomes" id="UP000597656"/>
    </source>
</evidence>
<reference evidence="2" key="1">
    <citation type="journal article" date="2019" name="Int. J. Syst. Evol. Microbiol.">
        <title>The Global Catalogue of Microorganisms (GCM) 10K type strain sequencing project: providing services to taxonomists for standard genome sequencing and annotation.</title>
        <authorList>
            <consortium name="The Broad Institute Genomics Platform"/>
            <consortium name="The Broad Institute Genome Sequencing Center for Infectious Disease"/>
            <person name="Wu L."/>
            <person name="Ma J."/>
        </authorList>
    </citation>
    <scope>NUCLEOTIDE SEQUENCE [LARGE SCALE GENOMIC DNA]</scope>
    <source>
        <strain evidence="2">CGMCC 4.7319</strain>
    </source>
</reference>
<accession>A0ABQ2IM31</accession>
<proteinExistence type="predicted"/>
<dbReference type="RefSeq" id="WP_189158830.1">
    <property type="nucleotide sequence ID" value="NZ_BMNC01000013.1"/>
</dbReference>
<keyword evidence="2" id="KW-1185">Reference proteome</keyword>
<dbReference type="Proteomes" id="UP000597656">
    <property type="component" value="Unassembled WGS sequence"/>
</dbReference>
<organism evidence="1 2">
    <name type="scientific">Lentzea pudingi</name>
    <dbReference type="NCBI Taxonomy" id="1789439"/>
    <lineage>
        <taxon>Bacteria</taxon>
        <taxon>Bacillati</taxon>
        <taxon>Actinomycetota</taxon>
        <taxon>Actinomycetes</taxon>
        <taxon>Pseudonocardiales</taxon>
        <taxon>Pseudonocardiaceae</taxon>
        <taxon>Lentzea</taxon>
    </lineage>
</organism>
<dbReference type="EMBL" id="BMNC01000013">
    <property type="protein sequence ID" value="GGN16356.1"/>
    <property type="molecule type" value="Genomic_DNA"/>
</dbReference>
<gene>
    <name evidence="1" type="ORF">GCM10011609_66480</name>
</gene>
<comment type="caution">
    <text evidence="1">The sequence shown here is derived from an EMBL/GenBank/DDBJ whole genome shotgun (WGS) entry which is preliminary data.</text>
</comment>
<sequence length="504" mass="53549">MGDFAKLVTEAAAAIEALIPDEPAATLGTHAAGRRHDRYAGGSAAQQALREFSALRAERLLGALELAVARLDLVAPAELISALAPPPRNAAFGFMSMSERSAMALPMAAVDAAHPGASDLILGHVRALLPDISDTEGDEQAIAVKRGASHLAVAVVVSRAVLNAIGTPAATDPAAAIGIAIGTCAEILPGLPMPPAYERAMRDKRRREFQPTSWQTEAMVFGHQFVVVEEPSLTEADFSATGLVAAIDTGFAVRTGVEDGKVPVSVQVVLDEPRLPDLAQWDEVAEISYTAVAGAARFGHGSTAPWPGEFRVRVCATGRDEGEERYELTLWPAPATDPLVHRKTDRVGHLLRGEPAPLPISRPERPYQWLEEDLGPAATVTIVTNAGVADVVDEFEEDSIAVAIDGGVLVVELNNYQGSRVAVLQRLSRNGKAASYHWNANRVTRLSFARDGQLTDDADTRKALEGLNFSDLRHLDAKGITAVVRFTGTVIPETVRELVSSSAG</sequence>
<protein>
    <submittedName>
        <fullName evidence="1">Uncharacterized protein</fullName>
    </submittedName>
</protein>
<name>A0ABQ2IM31_9PSEU</name>